<name>A0ACC2RJT9_9FUNG</name>
<reference evidence="1" key="1">
    <citation type="submission" date="2022-04" db="EMBL/GenBank/DDBJ databases">
        <title>Genome of the entomopathogenic fungus Entomophthora muscae.</title>
        <authorList>
            <person name="Elya C."/>
            <person name="Lovett B.R."/>
            <person name="Lee E."/>
            <person name="Macias A.M."/>
            <person name="Hajek A.E."/>
            <person name="De Bivort B.L."/>
            <person name="Kasson M.T."/>
            <person name="De Fine Licht H.H."/>
            <person name="Stajich J.E."/>
        </authorList>
    </citation>
    <scope>NUCLEOTIDE SEQUENCE</scope>
    <source>
        <strain evidence="1">Berkeley</strain>
    </source>
</reference>
<dbReference type="Proteomes" id="UP001165960">
    <property type="component" value="Unassembled WGS sequence"/>
</dbReference>
<protein>
    <submittedName>
        <fullName evidence="1">ATP-dependent helicase smarcad1</fullName>
        <ecNumber evidence="1">3.6.4.12</ecNumber>
    </submittedName>
</protein>
<gene>
    <name evidence="1" type="primary">SMARCAD1</name>
    <name evidence="1" type="ORF">DSO57_1015352</name>
</gene>
<keyword evidence="1" id="KW-0378">Hydrolase</keyword>
<dbReference type="EC" id="3.6.4.12" evidence="1"/>
<comment type="caution">
    <text evidence="1">The sequence shown here is derived from an EMBL/GenBank/DDBJ whole genome shotgun (WGS) entry which is preliminary data.</text>
</comment>
<keyword evidence="1" id="KW-0547">Nucleotide-binding</keyword>
<proteinExistence type="predicted"/>
<keyword evidence="1" id="KW-0067">ATP-binding</keyword>
<sequence length="309" mass="34374">MPPKKNSVVPNTSAPKQSFFTKGAGGKLEISIPETPRVGRLMEKTEEHEKLSRTIDEANLFNSSENSCPDDTEEITPIIKKRVKVSHAFLSSEDEFDADLPSLPHLTQSTSVNLTLEADTLEKPEPMSPFESDVQPELISTSPLKTVKGGSLPSSPGDLDLSIIEINDSPTHFKAPEVLSKSFKRKKRAIICTSDEESETESQEAIELEPEAPVICMIESDDETPALVYQDKLTYFNLANSHELLNLTSLTTDQAQLVQELRPFSDYEDIQERLFSKGKGKSISKKFDSLIESFETIDDIILILQAILF</sequence>
<evidence type="ECO:0000313" key="2">
    <source>
        <dbReference type="Proteomes" id="UP001165960"/>
    </source>
</evidence>
<keyword evidence="1" id="KW-0347">Helicase</keyword>
<organism evidence="1 2">
    <name type="scientific">Entomophthora muscae</name>
    <dbReference type="NCBI Taxonomy" id="34485"/>
    <lineage>
        <taxon>Eukaryota</taxon>
        <taxon>Fungi</taxon>
        <taxon>Fungi incertae sedis</taxon>
        <taxon>Zoopagomycota</taxon>
        <taxon>Entomophthoromycotina</taxon>
        <taxon>Entomophthoromycetes</taxon>
        <taxon>Entomophthorales</taxon>
        <taxon>Entomophthoraceae</taxon>
        <taxon>Entomophthora</taxon>
    </lineage>
</organism>
<accession>A0ACC2RJT9</accession>
<evidence type="ECO:0000313" key="1">
    <source>
        <dbReference type="EMBL" id="KAJ9050327.1"/>
    </source>
</evidence>
<keyword evidence="2" id="KW-1185">Reference proteome</keyword>
<dbReference type="EMBL" id="QTSX02007160">
    <property type="protein sequence ID" value="KAJ9050327.1"/>
    <property type="molecule type" value="Genomic_DNA"/>
</dbReference>